<keyword evidence="6" id="KW-0503">Monooxygenase</keyword>
<comment type="catalytic activity">
    <reaction evidence="13">
        <text>dibenzothiophene + 2 FMNH2 + 2 O2 = dibenzothiophene 5,5-dioxide + 2 FMN + 2 H2O + 2 H(+)</text>
        <dbReference type="Rhea" id="RHEA:49072"/>
        <dbReference type="ChEBI" id="CHEBI:15377"/>
        <dbReference type="ChEBI" id="CHEBI:15378"/>
        <dbReference type="ChEBI" id="CHEBI:15379"/>
        <dbReference type="ChEBI" id="CHEBI:23681"/>
        <dbReference type="ChEBI" id="CHEBI:57618"/>
        <dbReference type="ChEBI" id="CHEBI:58210"/>
        <dbReference type="ChEBI" id="CHEBI:90356"/>
        <dbReference type="EC" id="1.14.14.21"/>
    </reaction>
</comment>
<dbReference type="PANTHER" id="PTHR43884">
    <property type="entry name" value="ACYL-COA DEHYDROGENASE"/>
    <property type="match status" value="1"/>
</dbReference>
<dbReference type="InterPro" id="IPR046373">
    <property type="entry name" value="Acyl-CoA_Oxase/DH_mid-dom_sf"/>
</dbReference>
<keyword evidence="3" id="KW-0288">FMN</keyword>
<keyword evidence="4" id="KW-0547">Nucleotide-binding</keyword>
<feature type="domain" description="Acyl-CoA oxidase/dehydrogenase middle" evidence="14">
    <location>
        <begin position="136"/>
        <end position="212"/>
    </location>
</feature>
<keyword evidence="2" id="KW-0285">Flavoprotein</keyword>
<evidence type="ECO:0000313" key="17">
    <source>
        <dbReference type="EMBL" id="MDR7379370.1"/>
    </source>
</evidence>
<evidence type="ECO:0000256" key="2">
    <source>
        <dbReference type="ARBA" id="ARBA00022630"/>
    </source>
</evidence>
<evidence type="ECO:0000256" key="7">
    <source>
        <dbReference type="ARBA" id="ARBA00034307"/>
    </source>
</evidence>
<comment type="caution">
    <text evidence="17">The sequence shown here is derived from an EMBL/GenBank/DDBJ whole genome shotgun (WGS) entry which is preliminary data.</text>
</comment>
<organism evidence="17 18">
    <name type="scientific">Rhodoferax ferrireducens</name>
    <dbReference type="NCBI Taxonomy" id="192843"/>
    <lineage>
        <taxon>Bacteria</taxon>
        <taxon>Pseudomonadati</taxon>
        <taxon>Pseudomonadota</taxon>
        <taxon>Betaproteobacteria</taxon>
        <taxon>Burkholderiales</taxon>
        <taxon>Comamonadaceae</taxon>
        <taxon>Rhodoferax</taxon>
    </lineage>
</organism>
<gene>
    <name evidence="17" type="ORF">J2X19_004064</name>
</gene>
<dbReference type="Gene3D" id="1.10.540.10">
    <property type="entry name" value="Acyl-CoA dehydrogenase/oxidase, N-terminal domain"/>
    <property type="match status" value="1"/>
</dbReference>
<dbReference type="SUPFAM" id="SSF56645">
    <property type="entry name" value="Acyl-CoA dehydrogenase NM domain-like"/>
    <property type="match status" value="1"/>
</dbReference>
<reference evidence="17 18" key="1">
    <citation type="submission" date="2023-07" db="EMBL/GenBank/DDBJ databases">
        <title>Sorghum-associated microbial communities from plants grown in Nebraska, USA.</title>
        <authorList>
            <person name="Schachtman D."/>
        </authorList>
    </citation>
    <scope>NUCLEOTIDE SEQUENCE [LARGE SCALE GENOMIC DNA]</scope>
    <source>
        <strain evidence="17 18">BE313</strain>
    </source>
</reference>
<proteinExistence type="inferred from homology"/>
<comment type="subcellular location">
    <subcellularLocation>
        <location evidence="1">Cytoplasm</location>
    </subcellularLocation>
</comment>
<name>A0ABU2CDE4_9BURK</name>
<dbReference type="RefSeq" id="WP_310375961.1">
    <property type="nucleotide sequence ID" value="NZ_JAVDXT010000004.1"/>
</dbReference>
<accession>A0ABU2CDE4</accession>
<dbReference type="PIRSF" id="PIRSF016578">
    <property type="entry name" value="HsaA"/>
    <property type="match status" value="1"/>
</dbReference>
<evidence type="ECO:0000256" key="10">
    <source>
        <dbReference type="ARBA" id="ARBA00034345"/>
    </source>
</evidence>
<comment type="similarity">
    <text evidence="8">Belongs to the DszC flavin monooxygenase family.</text>
</comment>
<sequence>MKHFQSETGKGEGEARLPWQDSVQSVTQALAATAVARDQRGGTAKAERDAIRASGLLGLSVPTALGGLGANWQQTLEVVRSFAQVDSALAHLFAFHHLLLATTQLFGRPAQWQPWIEQTLAQRWFWGNALNPLDKSTHALQQADGSYTFTGRKSFCSGASDSDMLLASALDVHGRLLISVVPTARTGIRVLNDWDNMGQRQTDSGSVVFDQVAVAADELLTDPGPLSTPYACLRPLLAQLILAHIYQGLGEGALAEARQFTLQQGRPWMASGAASAQQDPYILGHYGDFWLALEGARLLLQNAATAFDQAWARGTALTEAERGAVAIAVAAAKVATTRASLDVVHRMFEVTGARATTAALRLDRYWRNLRVHTLHDPVDYKLRELGEWALNDTLPHPSFYS</sequence>
<dbReference type="PANTHER" id="PTHR43884:SF12">
    <property type="entry name" value="ISOVALERYL-COA DEHYDROGENASE, MITOCHONDRIAL-RELATED"/>
    <property type="match status" value="1"/>
</dbReference>
<dbReference type="Pfam" id="PF08028">
    <property type="entry name" value="Acyl-CoA_dh_2"/>
    <property type="match status" value="1"/>
</dbReference>
<dbReference type="SUPFAM" id="SSF47203">
    <property type="entry name" value="Acyl-CoA dehydrogenase C-terminal domain-like"/>
    <property type="match status" value="1"/>
</dbReference>
<feature type="domain" description="Acyl-CoA dehydrogenase/oxidase N-terminal" evidence="15">
    <location>
        <begin position="20"/>
        <end position="120"/>
    </location>
</feature>
<evidence type="ECO:0000259" key="14">
    <source>
        <dbReference type="Pfam" id="PF02770"/>
    </source>
</evidence>
<dbReference type="InterPro" id="IPR013786">
    <property type="entry name" value="AcylCoA_DH/ox_N"/>
</dbReference>
<evidence type="ECO:0000256" key="5">
    <source>
        <dbReference type="ARBA" id="ARBA00023002"/>
    </source>
</evidence>
<evidence type="ECO:0000256" key="11">
    <source>
        <dbReference type="ARBA" id="ARBA00047859"/>
    </source>
</evidence>
<evidence type="ECO:0000259" key="15">
    <source>
        <dbReference type="Pfam" id="PF02771"/>
    </source>
</evidence>
<dbReference type="EMBL" id="JAVDXT010000004">
    <property type="protein sequence ID" value="MDR7379370.1"/>
    <property type="molecule type" value="Genomic_DNA"/>
</dbReference>
<dbReference type="InterPro" id="IPR013107">
    <property type="entry name" value="Acyl-CoA_DH_C"/>
</dbReference>
<dbReference type="Pfam" id="PF02771">
    <property type="entry name" value="Acyl-CoA_dh_N"/>
    <property type="match status" value="1"/>
</dbReference>
<evidence type="ECO:0000259" key="16">
    <source>
        <dbReference type="Pfam" id="PF08028"/>
    </source>
</evidence>
<dbReference type="InterPro" id="IPR037069">
    <property type="entry name" value="AcylCoA_DH/ox_N_sf"/>
</dbReference>
<dbReference type="InterPro" id="IPR006091">
    <property type="entry name" value="Acyl-CoA_Oxase/DH_mid-dom"/>
</dbReference>
<dbReference type="Gene3D" id="1.20.140.10">
    <property type="entry name" value="Butyryl-CoA Dehydrogenase, subunit A, domain 3"/>
    <property type="match status" value="1"/>
</dbReference>
<dbReference type="Proteomes" id="UP001180487">
    <property type="component" value="Unassembled WGS sequence"/>
</dbReference>
<evidence type="ECO:0000256" key="6">
    <source>
        <dbReference type="ARBA" id="ARBA00023033"/>
    </source>
</evidence>
<dbReference type="InterPro" id="IPR036250">
    <property type="entry name" value="AcylCo_DH-like_C"/>
</dbReference>
<dbReference type="Gene3D" id="2.40.110.10">
    <property type="entry name" value="Butyryl-CoA Dehydrogenase, subunit A, domain 2"/>
    <property type="match status" value="1"/>
</dbReference>
<keyword evidence="18" id="KW-1185">Reference proteome</keyword>
<evidence type="ECO:0000256" key="9">
    <source>
        <dbReference type="ARBA" id="ARBA00034328"/>
    </source>
</evidence>
<comment type="catalytic activity">
    <reaction evidence="12">
        <text>dibenzothiophene 5-oxide + FMNH2 + O2 = dibenzothiophene 5,5-dioxide + FMN + H2O + H(+)</text>
        <dbReference type="Rhea" id="RHEA:49080"/>
        <dbReference type="ChEBI" id="CHEBI:15377"/>
        <dbReference type="ChEBI" id="CHEBI:15378"/>
        <dbReference type="ChEBI" id="CHEBI:15379"/>
        <dbReference type="ChEBI" id="CHEBI:23683"/>
        <dbReference type="ChEBI" id="CHEBI:57618"/>
        <dbReference type="ChEBI" id="CHEBI:58210"/>
        <dbReference type="ChEBI" id="CHEBI:90356"/>
    </reaction>
</comment>
<comment type="catalytic activity">
    <reaction evidence="11">
        <text>dibenzothiophene + FMNH2 + O2 = dibenzothiophene 5-oxide + FMN + H2O + H(+)</text>
        <dbReference type="Rhea" id="RHEA:49076"/>
        <dbReference type="ChEBI" id="CHEBI:15377"/>
        <dbReference type="ChEBI" id="CHEBI:15378"/>
        <dbReference type="ChEBI" id="CHEBI:15379"/>
        <dbReference type="ChEBI" id="CHEBI:23681"/>
        <dbReference type="ChEBI" id="CHEBI:23683"/>
        <dbReference type="ChEBI" id="CHEBI:57618"/>
        <dbReference type="ChEBI" id="CHEBI:58210"/>
    </reaction>
</comment>
<dbReference type="Pfam" id="PF02770">
    <property type="entry name" value="Acyl-CoA_dh_M"/>
    <property type="match status" value="1"/>
</dbReference>
<keyword evidence="5" id="KW-0560">Oxidoreductase</keyword>
<comment type="pathway">
    <text evidence="7">Sulfur metabolism; dibenzothiophene degradation.</text>
</comment>
<evidence type="ECO:0000256" key="3">
    <source>
        <dbReference type="ARBA" id="ARBA00022643"/>
    </source>
</evidence>
<evidence type="ECO:0000256" key="12">
    <source>
        <dbReference type="ARBA" id="ARBA00048445"/>
    </source>
</evidence>
<protein>
    <recommendedName>
        <fullName evidence="10">Dibenzothiophene monooxygenase</fullName>
        <ecNumber evidence="9">1.14.14.21</ecNumber>
    </recommendedName>
</protein>
<dbReference type="EC" id="1.14.14.21" evidence="9"/>
<evidence type="ECO:0000256" key="8">
    <source>
        <dbReference type="ARBA" id="ARBA00034317"/>
    </source>
</evidence>
<evidence type="ECO:0000256" key="4">
    <source>
        <dbReference type="ARBA" id="ARBA00022741"/>
    </source>
</evidence>
<dbReference type="InterPro" id="IPR009100">
    <property type="entry name" value="AcylCoA_DH/oxidase_NM_dom_sf"/>
</dbReference>
<evidence type="ECO:0000256" key="13">
    <source>
        <dbReference type="ARBA" id="ARBA00049456"/>
    </source>
</evidence>
<feature type="domain" description="Acyl-CoA dehydrogenase C-terminal" evidence="16">
    <location>
        <begin position="242"/>
        <end position="376"/>
    </location>
</feature>
<evidence type="ECO:0000256" key="1">
    <source>
        <dbReference type="ARBA" id="ARBA00004496"/>
    </source>
</evidence>
<evidence type="ECO:0000313" key="18">
    <source>
        <dbReference type="Proteomes" id="UP001180487"/>
    </source>
</evidence>